<evidence type="ECO:0000256" key="1">
    <source>
        <dbReference type="SAM" id="MobiDB-lite"/>
    </source>
</evidence>
<evidence type="ECO:0000313" key="2">
    <source>
        <dbReference type="EMBL" id="AGA27579.1"/>
    </source>
</evidence>
<feature type="region of interest" description="Disordered" evidence="1">
    <location>
        <begin position="1"/>
        <end position="36"/>
    </location>
</feature>
<dbReference type="Proteomes" id="UP000010798">
    <property type="component" value="Chromosome"/>
</dbReference>
<gene>
    <name evidence="2" type="ordered locus">Sinac_3309</name>
</gene>
<sequence>MQAQQAKREQTIDFGSDPGIISPVACVTTGDNETAG</sequence>
<dbReference type="HOGENOM" id="CLU_3358519_0_0_0"/>
<keyword evidence="3" id="KW-1185">Reference proteome</keyword>
<feature type="compositionally biased region" description="Basic and acidic residues" evidence="1">
    <location>
        <begin position="1"/>
        <end position="11"/>
    </location>
</feature>
<protein>
    <submittedName>
        <fullName evidence="2">Uncharacterized protein</fullName>
    </submittedName>
</protein>
<proteinExistence type="predicted"/>
<dbReference type="KEGG" id="saci:Sinac_3309"/>
<accession>L0DDX6</accession>
<evidence type="ECO:0000313" key="3">
    <source>
        <dbReference type="Proteomes" id="UP000010798"/>
    </source>
</evidence>
<dbReference type="STRING" id="886293.Sinac_3309"/>
<dbReference type="EMBL" id="CP003364">
    <property type="protein sequence ID" value="AGA27579.1"/>
    <property type="molecule type" value="Genomic_DNA"/>
</dbReference>
<name>L0DDX6_SINAD</name>
<dbReference type="AlphaFoldDB" id="L0DDX6"/>
<organism evidence="2 3">
    <name type="scientific">Singulisphaera acidiphila (strain ATCC BAA-1392 / DSM 18658 / VKM B-2454 / MOB10)</name>
    <dbReference type="NCBI Taxonomy" id="886293"/>
    <lineage>
        <taxon>Bacteria</taxon>
        <taxon>Pseudomonadati</taxon>
        <taxon>Planctomycetota</taxon>
        <taxon>Planctomycetia</taxon>
        <taxon>Isosphaerales</taxon>
        <taxon>Isosphaeraceae</taxon>
        <taxon>Singulisphaera</taxon>
    </lineage>
</organism>
<reference evidence="2 3" key="1">
    <citation type="submission" date="2012-02" db="EMBL/GenBank/DDBJ databases">
        <title>Complete sequence of chromosome of Singulisphaera acidiphila DSM 18658.</title>
        <authorList>
            <consortium name="US DOE Joint Genome Institute (JGI-PGF)"/>
            <person name="Lucas S."/>
            <person name="Copeland A."/>
            <person name="Lapidus A."/>
            <person name="Glavina del Rio T."/>
            <person name="Dalin E."/>
            <person name="Tice H."/>
            <person name="Bruce D."/>
            <person name="Goodwin L."/>
            <person name="Pitluck S."/>
            <person name="Peters L."/>
            <person name="Ovchinnikova G."/>
            <person name="Chertkov O."/>
            <person name="Kyrpides N."/>
            <person name="Mavromatis K."/>
            <person name="Ivanova N."/>
            <person name="Brettin T."/>
            <person name="Detter J.C."/>
            <person name="Han C."/>
            <person name="Larimer F."/>
            <person name="Land M."/>
            <person name="Hauser L."/>
            <person name="Markowitz V."/>
            <person name="Cheng J.-F."/>
            <person name="Hugenholtz P."/>
            <person name="Woyke T."/>
            <person name="Wu D."/>
            <person name="Tindall B."/>
            <person name="Pomrenke H."/>
            <person name="Brambilla E."/>
            <person name="Klenk H.-P."/>
            <person name="Eisen J.A."/>
        </authorList>
    </citation>
    <scope>NUCLEOTIDE SEQUENCE [LARGE SCALE GENOMIC DNA]</scope>
    <source>
        <strain evidence="3">ATCC BAA-1392 / DSM 18658 / VKM B-2454 / MOB10</strain>
    </source>
</reference>